<dbReference type="EMBL" id="VXIS01000002">
    <property type="protein sequence ID" value="KAA8914820.1"/>
    <property type="molecule type" value="Genomic_DNA"/>
</dbReference>
<dbReference type="Proteomes" id="UP000326924">
    <property type="component" value="Unassembled WGS sequence"/>
</dbReference>
<organism evidence="1 2">
    <name type="scientific">Sphaerosporella brunnea</name>
    <dbReference type="NCBI Taxonomy" id="1250544"/>
    <lineage>
        <taxon>Eukaryota</taxon>
        <taxon>Fungi</taxon>
        <taxon>Dikarya</taxon>
        <taxon>Ascomycota</taxon>
        <taxon>Pezizomycotina</taxon>
        <taxon>Pezizomycetes</taxon>
        <taxon>Pezizales</taxon>
        <taxon>Pyronemataceae</taxon>
        <taxon>Sphaerosporella</taxon>
    </lineage>
</organism>
<accession>A0A5J5FCC5</accession>
<reference evidence="1 2" key="1">
    <citation type="submission" date="2019-09" db="EMBL/GenBank/DDBJ databases">
        <title>Draft genome of the ectomycorrhizal ascomycete Sphaerosporella brunnea.</title>
        <authorList>
            <consortium name="DOE Joint Genome Institute"/>
            <person name="Benucci G.M."/>
            <person name="Marozzi G."/>
            <person name="Antonielli L."/>
            <person name="Sanchez S."/>
            <person name="Marco P."/>
            <person name="Wang X."/>
            <person name="Falini L.B."/>
            <person name="Barry K."/>
            <person name="Haridas S."/>
            <person name="Lipzen A."/>
            <person name="Labutti K."/>
            <person name="Grigoriev I.V."/>
            <person name="Murat C."/>
            <person name="Martin F."/>
            <person name="Albertini E."/>
            <person name="Donnini D."/>
            <person name="Bonito G."/>
        </authorList>
    </citation>
    <scope>NUCLEOTIDE SEQUENCE [LARGE SCALE GENOMIC DNA]</scope>
    <source>
        <strain evidence="1 2">Sb_GMNB300</strain>
    </source>
</reference>
<evidence type="ECO:0000313" key="1">
    <source>
        <dbReference type="EMBL" id="KAA8914820.1"/>
    </source>
</evidence>
<proteinExistence type="predicted"/>
<protein>
    <submittedName>
        <fullName evidence="1">Uncharacterized protein</fullName>
    </submittedName>
</protein>
<dbReference type="AlphaFoldDB" id="A0A5J5FCC5"/>
<comment type="caution">
    <text evidence="1">The sequence shown here is derived from an EMBL/GenBank/DDBJ whole genome shotgun (WGS) entry which is preliminary data.</text>
</comment>
<sequence>MAEPVWGVAVVAFGEAALCDKSAIARSSLNISAVRVLRSSVSRLSSQAECACSVSLMCFRLLLAALSILRAMVARRCTSRMCGLIQPVPGRRVDVSFGAPREPRIPWSKEVPRTKKPLLQDLKGDRGWGLEQVGPARDWKSRLQTARHGKLASGGGVRVASVVGSFNGATVGGPIVESIQRP</sequence>
<gene>
    <name evidence="1" type="ORF">FN846DRAFT_237359</name>
</gene>
<evidence type="ECO:0000313" key="2">
    <source>
        <dbReference type="Proteomes" id="UP000326924"/>
    </source>
</evidence>
<name>A0A5J5FCC5_9PEZI</name>
<dbReference type="InParanoid" id="A0A5J5FCC5"/>
<keyword evidence="2" id="KW-1185">Reference proteome</keyword>